<evidence type="ECO:0000256" key="1">
    <source>
        <dbReference type="ARBA" id="ARBA00005466"/>
    </source>
</evidence>
<sequence>MGNTPSTSVFEACVRSALPGSAISVPTDLFYDLNAVKAYNKAYDITPVAVVRPSTTDEVSKAVKCATDNAVKVQARSGGHSYGDYSIGGVSGALVVDMVNFQQFSMDEATGHAIIGSGTLLEDVTTRLHNAGGRAMAHGTCPQVGIGGHATIGGLGPVSRLWGSALDHIIEAEVVLANGTVVRTNQDTHPEVLFAVKGAGASFGVVTEFKVITHPEPTEMTKYSYTIALGSHKNMANTFAAWQNIISQPDLTRKLASQLIVFEWGMVIEGTYFGPQSEFDALKFDEQLGKNATSKSVTLDNWMGTVANWAETEALALLGGVSAPFYSKSLAFRNDTLIPSNAIQSLFELFDSSNKGTALWFAIFDLEGGATNDIAMDATAYAHRDALFYIQTYAVGLLGVEDRTRQYLNDINNLIESSIPNAKLGAYAGYVDPYLKDGQQQYWGSNYPRLQQIKKELDPKDTFHNPQSVVAA</sequence>
<evidence type="ECO:0000313" key="7">
    <source>
        <dbReference type="Proteomes" id="UP001049176"/>
    </source>
</evidence>
<dbReference type="EMBL" id="CM032183">
    <property type="protein sequence ID" value="KAG7094705.1"/>
    <property type="molecule type" value="Genomic_DNA"/>
</dbReference>
<keyword evidence="3" id="KW-0274">FAD</keyword>
<dbReference type="PANTHER" id="PTHR42973:SF17">
    <property type="entry name" value="OXIDASE, PUTATIVE (AFU_ORTHOLOGUE AFUA_6G14340)-RELATED"/>
    <property type="match status" value="1"/>
</dbReference>
<protein>
    <recommendedName>
        <fullName evidence="5">FAD-binding PCMH-type domain-containing protein</fullName>
    </recommendedName>
</protein>
<comment type="caution">
    <text evidence="6">The sequence shown here is derived from an EMBL/GenBank/DDBJ whole genome shotgun (WGS) entry which is preliminary data.</text>
</comment>
<dbReference type="Pfam" id="PF08031">
    <property type="entry name" value="BBE"/>
    <property type="match status" value="1"/>
</dbReference>
<dbReference type="AlphaFoldDB" id="A0A9P7S409"/>
<reference evidence="6" key="1">
    <citation type="journal article" date="2021" name="Genome Biol. Evol.">
        <title>The assembled and annotated genome of the fairy-ring fungus Marasmius oreades.</title>
        <authorList>
            <person name="Hiltunen M."/>
            <person name="Ament-Velasquez S.L."/>
            <person name="Johannesson H."/>
        </authorList>
    </citation>
    <scope>NUCLEOTIDE SEQUENCE</scope>
    <source>
        <strain evidence="6">03SP1</strain>
    </source>
</reference>
<evidence type="ECO:0000256" key="2">
    <source>
        <dbReference type="ARBA" id="ARBA00022630"/>
    </source>
</evidence>
<dbReference type="GO" id="GO:0071949">
    <property type="term" value="F:FAD binding"/>
    <property type="evidence" value="ECO:0007669"/>
    <property type="project" value="InterPro"/>
</dbReference>
<accession>A0A9P7S409</accession>
<evidence type="ECO:0000256" key="4">
    <source>
        <dbReference type="ARBA" id="ARBA00023002"/>
    </source>
</evidence>
<dbReference type="Gene3D" id="3.30.465.10">
    <property type="match status" value="1"/>
</dbReference>
<dbReference type="Gene3D" id="3.40.462.20">
    <property type="match status" value="1"/>
</dbReference>
<organism evidence="6 7">
    <name type="scientific">Marasmius oreades</name>
    <name type="common">fairy-ring Marasmius</name>
    <dbReference type="NCBI Taxonomy" id="181124"/>
    <lineage>
        <taxon>Eukaryota</taxon>
        <taxon>Fungi</taxon>
        <taxon>Dikarya</taxon>
        <taxon>Basidiomycota</taxon>
        <taxon>Agaricomycotina</taxon>
        <taxon>Agaricomycetes</taxon>
        <taxon>Agaricomycetidae</taxon>
        <taxon>Agaricales</taxon>
        <taxon>Marasmiineae</taxon>
        <taxon>Marasmiaceae</taxon>
        <taxon>Marasmius</taxon>
    </lineage>
</organism>
<dbReference type="InterPro" id="IPR016166">
    <property type="entry name" value="FAD-bd_PCMH"/>
</dbReference>
<proteinExistence type="inferred from homology"/>
<evidence type="ECO:0000313" key="6">
    <source>
        <dbReference type="EMBL" id="KAG7094705.1"/>
    </source>
</evidence>
<dbReference type="OrthoDB" id="415825at2759"/>
<dbReference type="InterPro" id="IPR012951">
    <property type="entry name" value="BBE"/>
</dbReference>
<dbReference type="Proteomes" id="UP001049176">
    <property type="component" value="Chromosome 3"/>
</dbReference>
<feature type="domain" description="FAD-binding PCMH-type" evidence="5">
    <location>
        <begin position="43"/>
        <end position="216"/>
    </location>
</feature>
<dbReference type="InterPro" id="IPR050416">
    <property type="entry name" value="FAD-linked_Oxidoreductase"/>
</dbReference>
<dbReference type="PROSITE" id="PS51387">
    <property type="entry name" value="FAD_PCMH"/>
    <property type="match status" value="1"/>
</dbReference>
<dbReference type="PANTHER" id="PTHR42973">
    <property type="entry name" value="BINDING OXIDOREDUCTASE, PUTATIVE (AFU_ORTHOLOGUE AFUA_1G17690)-RELATED"/>
    <property type="match status" value="1"/>
</dbReference>
<evidence type="ECO:0000256" key="3">
    <source>
        <dbReference type="ARBA" id="ARBA00022827"/>
    </source>
</evidence>
<dbReference type="InterPro" id="IPR006093">
    <property type="entry name" value="Oxy_OxRdtase_FAD_BS"/>
</dbReference>
<keyword evidence="4" id="KW-0560">Oxidoreductase</keyword>
<keyword evidence="2" id="KW-0285">Flavoprotein</keyword>
<dbReference type="InterPro" id="IPR016169">
    <property type="entry name" value="FAD-bd_PCMH_sub2"/>
</dbReference>
<dbReference type="Pfam" id="PF01565">
    <property type="entry name" value="FAD_binding_4"/>
    <property type="match status" value="1"/>
</dbReference>
<evidence type="ECO:0000259" key="5">
    <source>
        <dbReference type="PROSITE" id="PS51387"/>
    </source>
</evidence>
<dbReference type="InterPro" id="IPR006094">
    <property type="entry name" value="Oxid_FAD_bind_N"/>
</dbReference>
<dbReference type="GeneID" id="66074600"/>
<comment type="similarity">
    <text evidence="1">Belongs to the oxygen-dependent FAD-linked oxidoreductase family.</text>
</comment>
<name>A0A9P7S409_9AGAR</name>
<dbReference type="SUPFAM" id="SSF56176">
    <property type="entry name" value="FAD-binding/transporter-associated domain-like"/>
    <property type="match status" value="1"/>
</dbReference>
<dbReference type="KEGG" id="more:E1B28_005524"/>
<keyword evidence="7" id="KW-1185">Reference proteome</keyword>
<dbReference type="GO" id="GO:0016491">
    <property type="term" value="F:oxidoreductase activity"/>
    <property type="evidence" value="ECO:0007669"/>
    <property type="project" value="UniProtKB-KW"/>
</dbReference>
<dbReference type="InterPro" id="IPR036318">
    <property type="entry name" value="FAD-bd_PCMH-like_sf"/>
</dbReference>
<dbReference type="PROSITE" id="PS00862">
    <property type="entry name" value="OX2_COVAL_FAD"/>
    <property type="match status" value="1"/>
</dbReference>
<gene>
    <name evidence="6" type="ORF">E1B28_005524</name>
</gene>
<dbReference type="RefSeq" id="XP_043011175.1">
    <property type="nucleotide sequence ID" value="XM_043160738.1"/>
</dbReference>